<evidence type="ECO:0008006" key="4">
    <source>
        <dbReference type="Google" id="ProtNLM"/>
    </source>
</evidence>
<gene>
    <name evidence="2" type="ORF">A7K69_02420</name>
</gene>
<organism evidence="2 3">
    <name type="scientific">Parageobacillus thermoglucosidasius</name>
    <name type="common">Geobacillus thermoglucosidasius</name>
    <dbReference type="NCBI Taxonomy" id="1426"/>
    <lineage>
        <taxon>Bacteria</taxon>
        <taxon>Bacillati</taxon>
        <taxon>Bacillota</taxon>
        <taxon>Bacilli</taxon>
        <taxon>Bacillales</taxon>
        <taxon>Anoxybacillaceae</taxon>
        <taxon>Parageobacillus</taxon>
    </lineage>
</organism>
<sequence>MRNQSGVIFPITVMVSFFFLLALSHVLTLYQVEMEAMAYEQQSREVDEVMQMAVFDVKNQIATFPDLQRDKGVFAYPVGKANYTWEKIDETKIKAVISVHSDEGIRRSATFIVLFPSLDIIEWIENHSS</sequence>
<dbReference type="EMBL" id="LXMA01000001">
    <property type="protein sequence ID" value="OAT74584.1"/>
    <property type="molecule type" value="Genomic_DNA"/>
</dbReference>
<dbReference type="AlphaFoldDB" id="A0A1B7KX44"/>
<dbReference type="OrthoDB" id="2970205at2"/>
<keyword evidence="1" id="KW-0812">Transmembrane</keyword>
<dbReference type="RefSeq" id="WP_064549899.1">
    <property type="nucleotide sequence ID" value="NZ_LXMA01000001.1"/>
</dbReference>
<keyword evidence="1" id="KW-0472">Membrane</keyword>
<dbReference type="Proteomes" id="UP000078290">
    <property type="component" value="Unassembled WGS sequence"/>
</dbReference>
<evidence type="ECO:0000256" key="1">
    <source>
        <dbReference type="SAM" id="Phobius"/>
    </source>
</evidence>
<name>A0A1B7KX44_PARTM</name>
<keyword evidence="1" id="KW-1133">Transmembrane helix</keyword>
<reference evidence="3" key="1">
    <citation type="submission" date="2016-05" db="EMBL/GenBank/DDBJ databases">
        <authorList>
            <person name="Wang W."/>
            <person name="Zhu L."/>
        </authorList>
    </citation>
    <scope>NUCLEOTIDE SEQUENCE [LARGE SCALE GENOMIC DNA]</scope>
    <source>
        <strain evidence="3">W-2</strain>
    </source>
</reference>
<evidence type="ECO:0000313" key="2">
    <source>
        <dbReference type="EMBL" id="OAT74584.1"/>
    </source>
</evidence>
<comment type="caution">
    <text evidence="2">The sequence shown here is derived from an EMBL/GenBank/DDBJ whole genome shotgun (WGS) entry which is preliminary data.</text>
</comment>
<accession>A0A1B7KX44</accession>
<evidence type="ECO:0000313" key="3">
    <source>
        <dbReference type="Proteomes" id="UP000078290"/>
    </source>
</evidence>
<protein>
    <recommendedName>
        <fullName evidence="4">Competence protein ComG</fullName>
    </recommendedName>
</protein>
<feature type="transmembrane region" description="Helical" evidence="1">
    <location>
        <begin position="6"/>
        <end position="30"/>
    </location>
</feature>
<dbReference type="Pfam" id="PF14173">
    <property type="entry name" value="ComGG"/>
    <property type="match status" value="1"/>
</dbReference>
<dbReference type="InterPro" id="IPR020372">
    <property type="entry name" value="Competence_ComGG"/>
</dbReference>
<proteinExistence type="predicted"/>